<dbReference type="EMBL" id="HBUE01288958">
    <property type="protein sequence ID" value="CAG6573118.1"/>
    <property type="molecule type" value="Transcribed_RNA"/>
</dbReference>
<dbReference type="EMBL" id="HBUE01288962">
    <property type="protein sequence ID" value="CAG6573119.1"/>
    <property type="molecule type" value="Transcribed_RNA"/>
</dbReference>
<dbReference type="EMBL" id="HBUE01288954">
    <property type="protein sequence ID" value="CAG6573117.1"/>
    <property type="molecule type" value="Transcribed_RNA"/>
</dbReference>
<protein>
    <submittedName>
        <fullName evidence="1">(northern house mosquito) hypothetical protein</fullName>
    </submittedName>
</protein>
<dbReference type="AlphaFoldDB" id="A0A8D8JPE1"/>
<dbReference type="EMBL" id="HBUE01183289">
    <property type="protein sequence ID" value="CAG6521520.1"/>
    <property type="molecule type" value="Transcribed_RNA"/>
</dbReference>
<organism evidence="1">
    <name type="scientific">Culex pipiens</name>
    <name type="common">House mosquito</name>
    <dbReference type="NCBI Taxonomy" id="7175"/>
    <lineage>
        <taxon>Eukaryota</taxon>
        <taxon>Metazoa</taxon>
        <taxon>Ecdysozoa</taxon>
        <taxon>Arthropoda</taxon>
        <taxon>Hexapoda</taxon>
        <taxon>Insecta</taxon>
        <taxon>Pterygota</taxon>
        <taxon>Neoptera</taxon>
        <taxon>Endopterygota</taxon>
        <taxon>Diptera</taxon>
        <taxon>Nematocera</taxon>
        <taxon>Culicoidea</taxon>
        <taxon>Culicidae</taxon>
        <taxon>Culicinae</taxon>
        <taxon>Culicini</taxon>
        <taxon>Culex</taxon>
        <taxon>Culex</taxon>
    </lineage>
</organism>
<dbReference type="EMBL" id="HBUE01183285">
    <property type="protein sequence ID" value="CAG6521519.1"/>
    <property type="molecule type" value="Transcribed_RNA"/>
</dbReference>
<reference evidence="1" key="1">
    <citation type="submission" date="2021-05" db="EMBL/GenBank/DDBJ databases">
        <authorList>
            <person name="Alioto T."/>
            <person name="Alioto T."/>
            <person name="Gomez Garrido J."/>
        </authorList>
    </citation>
    <scope>NUCLEOTIDE SEQUENCE</scope>
</reference>
<accession>A0A8D8JPE1</accession>
<name>A0A8D8JPE1_CULPI</name>
<dbReference type="EMBL" id="HBUE01183293">
    <property type="protein sequence ID" value="CAG6521521.1"/>
    <property type="molecule type" value="Transcribed_RNA"/>
</dbReference>
<proteinExistence type="predicted"/>
<evidence type="ECO:0000313" key="1">
    <source>
        <dbReference type="EMBL" id="CAG6573117.1"/>
    </source>
</evidence>
<sequence>MQPNHIKNEIVYIKQTLREQDKPKPLNISHCIWNPGSRYSNAKHISKERNIDILLSFITTKTCLHCFFVRTKHSAPSMLNHQENTRKKKQKKIFLQFIYHAKSDYRKKLQNYIL</sequence>